<dbReference type="InterPro" id="IPR001647">
    <property type="entry name" value="HTH_TetR"/>
</dbReference>
<dbReference type="Pfam" id="PF00440">
    <property type="entry name" value="TetR_N"/>
    <property type="match status" value="1"/>
</dbReference>
<evidence type="ECO:0000256" key="3">
    <source>
        <dbReference type="ARBA" id="ARBA00023163"/>
    </source>
</evidence>
<dbReference type="InterPro" id="IPR023772">
    <property type="entry name" value="DNA-bd_HTH_TetR-type_CS"/>
</dbReference>
<dbReference type="PROSITE" id="PS50977">
    <property type="entry name" value="HTH_TETR_2"/>
    <property type="match status" value="1"/>
</dbReference>
<dbReference type="InterPro" id="IPR036271">
    <property type="entry name" value="Tet_transcr_reg_TetR-rel_C_sf"/>
</dbReference>
<reference evidence="6 7" key="1">
    <citation type="submission" date="2024-06" db="EMBL/GenBank/DDBJ databases">
        <title>The Natural Products Discovery Center: Release of the First 8490 Sequenced Strains for Exploring Actinobacteria Biosynthetic Diversity.</title>
        <authorList>
            <person name="Kalkreuter E."/>
            <person name="Kautsar S.A."/>
            <person name="Yang D."/>
            <person name="Bader C.D."/>
            <person name="Teijaro C.N."/>
            <person name="Fluegel L."/>
            <person name="Davis C.M."/>
            <person name="Simpson J.R."/>
            <person name="Lauterbach L."/>
            <person name="Steele A.D."/>
            <person name="Gui C."/>
            <person name="Meng S."/>
            <person name="Li G."/>
            <person name="Viehrig K."/>
            <person name="Ye F."/>
            <person name="Su P."/>
            <person name="Kiefer A.F."/>
            <person name="Nichols A."/>
            <person name="Cepeda A.J."/>
            <person name="Yan W."/>
            <person name="Fan B."/>
            <person name="Jiang Y."/>
            <person name="Adhikari A."/>
            <person name="Zheng C.-J."/>
            <person name="Schuster L."/>
            <person name="Cowan T.M."/>
            <person name="Smanski M.J."/>
            <person name="Chevrette M.G."/>
            <person name="De Carvalho L.P.S."/>
            <person name="Shen B."/>
        </authorList>
    </citation>
    <scope>NUCLEOTIDE SEQUENCE [LARGE SCALE GENOMIC DNA]</scope>
    <source>
        <strain evidence="6 7">NPDC019708</strain>
    </source>
</reference>
<dbReference type="InterPro" id="IPR009057">
    <property type="entry name" value="Homeodomain-like_sf"/>
</dbReference>
<evidence type="ECO:0000313" key="7">
    <source>
        <dbReference type="Proteomes" id="UP001550628"/>
    </source>
</evidence>
<dbReference type="InterPro" id="IPR050109">
    <property type="entry name" value="HTH-type_TetR-like_transc_reg"/>
</dbReference>
<gene>
    <name evidence="6" type="ORF">ABZ510_22580</name>
</gene>
<keyword evidence="3" id="KW-0804">Transcription</keyword>
<accession>A0ABV2WUW5</accession>
<feature type="domain" description="HTH tetR-type" evidence="5">
    <location>
        <begin position="14"/>
        <end position="74"/>
    </location>
</feature>
<protein>
    <submittedName>
        <fullName evidence="6">TetR/AcrR family transcriptional regulator</fullName>
    </submittedName>
</protein>
<keyword evidence="7" id="KW-1185">Reference proteome</keyword>
<dbReference type="Proteomes" id="UP001550628">
    <property type="component" value="Unassembled WGS sequence"/>
</dbReference>
<dbReference type="RefSeq" id="WP_356957646.1">
    <property type="nucleotide sequence ID" value="NZ_JBEYBD010000010.1"/>
</dbReference>
<keyword evidence="1" id="KW-0805">Transcription regulation</keyword>
<name>A0ABV2WUW5_9NOCA</name>
<evidence type="ECO:0000313" key="6">
    <source>
        <dbReference type="EMBL" id="MEU1954642.1"/>
    </source>
</evidence>
<dbReference type="SUPFAM" id="SSF46689">
    <property type="entry name" value="Homeodomain-like"/>
    <property type="match status" value="1"/>
</dbReference>
<evidence type="ECO:0000256" key="1">
    <source>
        <dbReference type="ARBA" id="ARBA00023015"/>
    </source>
</evidence>
<dbReference type="InterPro" id="IPR041669">
    <property type="entry name" value="TetR_C_15"/>
</dbReference>
<dbReference type="SUPFAM" id="SSF48498">
    <property type="entry name" value="Tetracyclin repressor-like, C-terminal domain"/>
    <property type="match status" value="1"/>
</dbReference>
<evidence type="ECO:0000259" key="5">
    <source>
        <dbReference type="PROSITE" id="PS50977"/>
    </source>
</evidence>
<sequence>MSTPRKTPRQQRSQFTFDVILDAAARLFQQHGYAATTTNKVAELAGVSIGTLYHYVPNKDALLYALADRHLREATAALLTETTALRAEAPPLDETVHRLITSVADLHLAQPQMHRLLFEQAPRTPEGLARLRELEQRLAAEVAYHLRRLEAGGPDPDLNALLFVQAVEAQVHGAVLDPPEGRTTDQCLEAVIAFWTGSLTHQRPCAANARYGTVTS</sequence>
<dbReference type="PROSITE" id="PS01081">
    <property type="entry name" value="HTH_TETR_1"/>
    <property type="match status" value="1"/>
</dbReference>
<evidence type="ECO:0000256" key="2">
    <source>
        <dbReference type="ARBA" id="ARBA00023125"/>
    </source>
</evidence>
<dbReference type="Pfam" id="PF17918">
    <property type="entry name" value="TetR_C_15"/>
    <property type="match status" value="1"/>
</dbReference>
<dbReference type="EMBL" id="JBEYBF010000016">
    <property type="protein sequence ID" value="MEU1954642.1"/>
    <property type="molecule type" value="Genomic_DNA"/>
</dbReference>
<dbReference type="Gene3D" id="1.10.357.10">
    <property type="entry name" value="Tetracycline Repressor, domain 2"/>
    <property type="match status" value="1"/>
</dbReference>
<keyword evidence="2 4" id="KW-0238">DNA-binding</keyword>
<dbReference type="PRINTS" id="PR00455">
    <property type="entry name" value="HTHTETR"/>
</dbReference>
<comment type="caution">
    <text evidence="6">The sequence shown here is derived from an EMBL/GenBank/DDBJ whole genome shotgun (WGS) entry which is preliminary data.</text>
</comment>
<proteinExistence type="predicted"/>
<dbReference type="PANTHER" id="PTHR30055">
    <property type="entry name" value="HTH-TYPE TRANSCRIPTIONAL REGULATOR RUTR"/>
    <property type="match status" value="1"/>
</dbReference>
<organism evidence="6 7">
    <name type="scientific">Nocardia rhamnosiphila</name>
    <dbReference type="NCBI Taxonomy" id="426716"/>
    <lineage>
        <taxon>Bacteria</taxon>
        <taxon>Bacillati</taxon>
        <taxon>Actinomycetota</taxon>
        <taxon>Actinomycetes</taxon>
        <taxon>Mycobacteriales</taxon>
        <taxon>Nocardiaceae</taxon>
        <taxon>Nocardia</taxon>
    </lineage>
</organism>
<dbReference type="PANTHER" id="PTHR30055:SF234">
    <property type="entry name" value="HTH-TYPE TRANSCRIPTIONAL REGULATOR BETI"/>
    <property type="match status" value="1"/>
</dbReference>
<evidence type="ECO:0000256" key="4">
    <source>
        <dbReference type="PROSITE-ProRule" id="PRU00335"/>
    </source>
</evidence>
<feature type="DNA-binding region" description="H-T-H motif" evidence="4">
    <location>
        <begin position="37"/>
        <end position="56"/>
    </location>
</feature>